<dbReference type="AlphaFoldDB" id="A0A1B9H3V6"/>
<evidence type="ECO:0000256" key="2">
    <source>
        <dbReference type="ARBA" id="ARBA00022837"/>
    </source>
</evidence>
<dbReference type="PROSITE" id="PS50222">
    <property type="entry name" value="EF_HAND_2"/>
    <property type="match status" value="2"/>
</dbReference>
<dbReference type="EMBL" id="KI669492">
    <property type="protein sequence ID" value="OCF37938.1"/>
    <property type="molecule type" value="Genomic_DNA"/>
</dbReference>
<dbReference type="PROSITE" id="PS00018">
    <property type="entry name" value="EF_HAND_1"/>
    <property type="match status" value="1"/>
</dbReference>
<dbReference type="SUPFAM" id="SSF47473">
    <property type="entry name" value="EF-hand"/>
    <property type="match status" value="1"/>
</dbReference>
<feature type="domain" description="EF-hand" evidence="3">
    <location>
        <begin position="100"/>
        <end position="135"/>
    </location>
</feature>
<dbReference type="PANTHER" id="PTHR23049">
    <property type="entry name" value="MYOSIN REGULATORY LIGHT CHAIN 2"/>
    <property type="match status" value="1"/>
</dbReference>
<name>A0A1B9H3V6_9TREE</name>
<evidence type="ECO:0000313" key="4">
    <source>
        <dbReference type="EMBL" id="OCF37938.1"/>
    </source>
</evidence>
<dbReference type="Proteomes" id="UP000092666">
    <property type="component" value="Unassembled WGS sequence"/>
</dbReference>
<accession>A0A1B9H3V6</accession>
<dbReference type="Gene3D" id="1.10.238.10">
    <property type="entry name" value="EF-hand"/>
    <property type="match status" value="2"/>
</dbReference>
<dbReference type="Pfam" id="PF13405">
    <property type="entry name" value="EF-hand_6"/>
    <property type="match status" value="1"/>
</dbReference>
<dbReference type="InterPro" id="IPR011992">
    <property type="entry name" value="EF-hand-dom_pair"/>
</dbReference>
<keyword evidence="1" id="KW-0677">Repeat</keyword>
<dbReference type="SMART" id="SM00054">
    <property type="entry name" value="EFh"/>
    <property type="match status" value="2"/>
</dbReference>
<reference evidence="5" key="2">
    <citation type="submission" date="2013-12" db="EMBL/GenBank/DDBJ databases">
        <title>Evolution of pathogenesis and genome organization in the Tremellales.</title>
        <authorList>
            <person name="Cuomo C."/>
            <person name="Litvintseva A."/>
            <person name="Heitman J."/>
            <person name="Chen Y."/>
            <person name="Sun S."/>
            <person name="Springer D."/>
            <person name="Dromer F."/>
            <person name="Young S."/>
            <person name="Zeng Q."/>
            <person name="Chapman S."/>
            <person name="Gujja S."/>
            <person name="Saif S."/>
            <person name="Birren B."/>
        </authorList>
    </citation>
    <scope>NUCLEOTIDE SEQUENCE [LARGE SCALE GENOMIC DNA]</scope>
    <source>
        <strain evidence="5">BCC8398</strain>
    </source>
</reference>
<dbReference type="CDD" id="cd00051">
    <property type="entry name" value="EFh"/>
    <property type="match status" value="1"/>
</dbReference>
<proteinExistence type="predicted"/>
<keyword evidence="2" id="KW-0106">Calcium</keyword>
<reference evidence="4 5" key="1">
    <citation type="submission" date="2013-07" db="EMBL/GenBank/DDBJ databases">
        <title>The Genome Sequence of Cryptococcus heveanensis BCC8398.</title>
        <authorList>
            <consortium name="The Broad Institute Genome Sequencing Platform"/>
            <person name="Cuomo C."/>
            <person name="Litvintseva A."/>
            <person name="Chen Y."/>
            <person name="Heitman J."/>
            <person name="Sun S."/>
            <person name="Springer D."/>
            <person name="Dromer F."/>
            <person name="Young S.K."/>
            <person name="Zeng Q."/>
            <person name="Gargeya S."/>
            <person name="Fitzgerald M."/>
            <person name="Abouelleil A."/>
            <person name="Alvarado L."/>
            <person name="Berlin A.M."/>
            <person name="Chapman S.B."/>
            <person name="Dewar J."/>
            <person name="Goldberg J."/>
            <person name="Griggs A."/>
            <person name="Gujja S."/>
            <person name="Hansen M."/>
            <person name="Howarth C."/>
            <person name="Imamovic A."/>
            <person name="Larimer J."/>
            <person name="McCowan C."/>
            <person name="Murphy C."/>
            <person name="Pearson M."/>
            <person name="Priest M."/>
            <person name="Roberts A."/>
            <person name="Saif S."/>
            <person name="Shea T."/>
            <person name="Sykes S."/>
            <person name="Wortman J."/>
            <person name="Nusbaum C."/>
            <person name="Birren B."/>
        </authorList>
    </citation>
    <scope>NUCLEOTIDE SEQUENCE [LARGE SCALE GENOMIC DNA]</scope>
    <source>
        <strain evidence="4 5">BCC8398</strain>
    </source>
</reference>
<dbReference type="STRING" id="1296120.A0A1B9H3V6"/>
<feature type="domain" description="EF-hand" evidence="3">
    <location>
        <begin position="23"/>
        <end position="58"/>
    </location>
</feature>
<dbReference type="GO" id="GO:0005509">
    <property type="term" value="F:calcium ion binding"/>
    <property type="evidence" value="ECO:0007669"/>
    <property type="project" value="InterPro"/>
</dbReference>
<evidence type="ECO:0000256" key="1">
    <source>
        <dbReference type="ARBA" id="ARBA00022737"/>
    </source>
</evidence>
<dbReference type="OrthoDB" id="429467at2759"/>
<dbReference type="FunFam" id="1.10.238.10:FF:000001">
    <property type="entry name" value="Calmodulin 1"/>
    <property type="match status" value="1"/>
</dbReference>
<evidence type="ECO:0000313" key="5">
    <source>
        <dbReference type="Proteomes" id="UP000092666"/>
    </source>
</evidence>
<gene>
    <name evidence="4" type="ORF">I316_00162</name>
</gene>
<sequence>MSGSHAHGRREPSGGAYTMFTPQQVKQFKEAFTMIDQDGDGRVTEADLQVMLSNLGQTPSPQLLQSLLSSRPGGSKGPTSEGINFTQFLSMMGEHLIQLDGEQELVDAFACFDEGDKGLVDVEEMRKWLGEMGDRMSPAEIDRLFSGPFTDRQGRFNYLEFAKVLRVNDGEEERDDKLNT</sequence>
<dbReference type="InterPro" id="IPR002048">
    <property type="entry name" value="EF_hand_dom"/>
</dbReference>
<evidence type="ECO:0000259" key="3">
    <source>
        <dbReference type="PROSITE" id="PS50222"/>
    </source>
</evidence>
<dbReference type="InterPro" id="IPR018247">
    <property type="entry name" value="EF_Hand_1_Ca_BS"/>
</dbReference>
<dbReference type="InterPro" id="IPR050403">
    <property type="entry name" value="Myosin_RLC"/>
</dbReference>
<protein>
    <submittedName>
        <fullName evidence="4">Myosin regulatory light chain, invertebrate</fullName>
    </submittedName>
</protein>
<organism evidence="4 5">
    <name type="scientific">Kwoniella heveanensis BCC8398</name>
    <dbReference type="NCBI Taxonomy" id="1296120"/>
    <lineage>
        <taxon>Eukaryota</taxon>
        <taxon>Fungi</taxon>
        <taxon>Dikarya</taxon>
        <taxon>Basidiomycota</taxon>
        <taxon>Agaricomycotina</taxon>
        <taxon>Tremellomycetes</taxon>
        <taxon>Tremellales</taxon>
        <taxon>Cryptococcaceae</taxon>
        <taxon>Kwoniella</taxon>
    </lineage>
</organism>
<keyword evidence="5" id="KW-1185">Reference proteome</keyword>